<dbReference type="GO" id="GO:0016740">
    <property type="term" value="F:transferase activity"/>
    <property type="evidence" value="ECO:0007669"/>
    <property type="project" value="UniProtKB-KW"/>
</dbReference>
<evidence type="ECO:0000256" key="4">
    <source>
        <dbReference type="ARBA" id="ARBA00022630"/>
    </source>
</evidence>
<comment type="caution">
    <text evidence="11">The sequence shown here is derived from an EMBL/GenBank/DDBJ whole genome shotgun (WGS) entry which is preliminary data.</text>
</comment>
<dbReference type="InterPro" id="IPR024932">
    <property type="entry name" value="ApbE"/>
</dbReference>
<comment type="catalytic activity">
    <reaction evidence="10">
        <text>L-threonyl-[protein] + FAD = FMN-L-threonyl-[protein] + AMP + H(+)</text>
        <dbReference type="Rhea" id="RHEA:36847"/>
        <dbReference type="Rhea" id="RHEA-COMP:11060"/>
        <dbReference type="Rhea" id="RHEA-COMP:11061"/>
        <dbReference type="ChEBI" id="CHEBI:15378"/>
        <dbReference type="ChEBI" id="CHEBI:30013"/>
        <dbReference type="ChEBI" id="CHEBI:57692"/>
        <dbReference type="ChEBI" id="CHEBI:74257"/>
        <dbReference type="ChEBI" id="CHEBI:456215"/>
        <dbReference type="EC" id="2.7.1.180"/>
    </reaction>
</comment>
<keyword evidence="12" id="KW-1185">Reference proteome</keyword>
<evidence type="ECO:0000256" key="5">
    <source>
        <dbReference type="ARBA" id="ARBA00022679"/>
    </source>
</evidence>
<dbReference type="Gene3D" id="3.10.520.10">
    <property type="entry name" value="ApbE-like domains"/>
    <property type="match status" value="1"/>
</dbReference>
<reference evidence="11" key="1">
    <citation type="submission" date="2016-12" db="EMBL/GenBank/DDBJ databases">
        <authorList>
            <person name="Moulin L."/>
        </authorList>
    </citation>
    <scope>NUCLEOTIDE SEQUENCE [LARGE SCALE GENOMIC DNA]</scope>
    <source>
        <strain evidence="11">STM 7183</strain>
    </source>
</reference>
<comment type="cofactor">
    <cofactor evidence="1">
        <name>Mg(2+)</name>
        <dbReference type="ChEBI" id="CHEBI:18420"/>
    </cofactor>
</comment>
<accession>A0A1N7SWU1</accession>
<keyword evidence="8" id="KW-0460">Magnesium</keyword>
<dbReference type="PANTHER" id="PTHR30040">
    <property type="entry name" value="THIAMINE BIOSYNTHESIS LIPOPROTEIN APBE"/>
    <property type="match status" value="1"/>
</dbReference>
<dbReference type="Proteomes" id="UP000195569">
    <property type="component" value="Unassembled WGS sequence"/>
</dbReference>
<evidence type="ECO:0000256" key="9">
    <source>
        <dbReference type="ARBA" id="ARBA00031306"/>
    </source>
</evidence>
<name>A0A1N7SWU1_9BURK</name>
<keyword evidence="4" id="KW-0285">Flavoprotein</keyword>
<dbReference type="EMBL" id="CYGY02000119">
    <property type="protein sequence ID" value="SIT51394.1"/>
    <property type="molecule type" value="Genomic_DNA"/>
</dbReference>
<protein>
    <recommendedName>
        <fullName evidence="3">FAD:protein FMN transferase</fullName>
        <ecNumber evidence="2">2.7.1.180</ecNumber>
    </recommendedName>
    <alternativeName>
        <fullName evidence="9">Flavin transferase</fullName>
    </alternativeName>
</protein>
<proteinExistence type="predicted"/>
<keyword evidence="5" id="KW-0808">Transferase</keyword>
<organism evidence="11 12">
    <name type="scientific">Paraburkholderia piptadeniae</name>
    <dbReference type="NCBI Taxonomy" id="1701573"/>
    <lineage>
        <taxon>Bacteria</taxon>
        <taxon>Pseudomonadati</taxon>
        <taxon>Pseudomonadota</taxon>
        <taxon>Betaproteobacteria</taxon>
        <taxon>Burkholderiales</taxon>
        <taxon>Burkholderiaceae</taxon>
        <taxon>Paraburkholderia</taxon>
    </lineage>
</organism>
<keyword evidence="7" id="KW-0274">FAD</keyword>
<evidence type="ECO:0000256" key="7">
    <source>
        <dbReference type="ARBA" id="ARBA00022827"/>
    </source>
</evidence>
<dbReference type="GO" id="GO:0046872">
    <property type="term" value="F:metal ion binding"/>
    <property type="evidence" value="ECO:0007669"/>
    <property type="project" value="UniProtKB-KW"/>
</dbReference>
<evidence type="ECO:0000313" key="12">
    <source>
        <dbReference type="Proteomes" id="UP000195569"/>
    </source>
</evidence>
<dbReference type="PANTHER" id="PTHR30040:SF2">
    <property type="entry name" value="FAD:PROTEIN FMN TRANSFERASE"/>
    <property type="match status" value="1"/>
</dbReference>
<dbReference type="AlphaFoldDB" id="A0A1N7SWU1"/>
<dbReference type="InterPro" id="IPR003374">
    <property type="entry name" value="ApbE-like_sf"/>
</dbReference>
<evidence type="ECO:0000256" key="2">
    <source>
        <dbReference type="ARBA" id="ARBA00011955"/>
    </source>
</evidence>
<dbReference type="EC" id="2.7.1.180" evidence="2"/>
<dbReference type="Pfam" id="PF02424">
    <property type="entry name" value="ApbE"/>
    <property type="match status" value="1"/>
</dbReference>
<evidence type="ECO:0000256" key="6">
    <source>
        <dbReference type="ARBA" id="ARBA00022723"/>
    </source>
</evidence>
<evidence type="ECO:0000256" key="3">
    <source>
        <dbReference type="ARBA" id="ARBA00016337"/>
    </source>
</evidence>
<dbReference type="SUPFAM" id="SSF143631">
    <property type="entry name" value="ApbE-like"/>
    <property type="match status" value="1"/>
</dbReference>
<sequence length="324" mass="34373">MSIRCLRESDVTDTAIPLRDAGIVRRAKPLLGTLVDIAVGAADSEFALTAIGASFAEIRDVHRLMSFHEPASDVSRINRAAAGEPVEVDPRTAEVLRLATELQNASDGAFDCTVAPVLVLHRLLPRMNSWNEARPQFHERHAELFSSRVRRIPAFTIDACSVVKQRECLVDLGGIAKGYAVDRAVDAVTSLAAASRYTIDSVLVNAGGDLRYHGRNAVPIRLRDPRNPAQLSGAVAISDGALASSSTSGLYGRTHEVSPLIDPVGRIPLPLGAGVTIAAPCCAIADALTKVALITGNATHPLFARYGASVVQFLAPPLLSSGHR</sequence>
<keyword evidence="6" id="KW-0479">Metal-binding</keyword>
<evidence type="ECO:0000256" key="1">
    <source>
        <dbReference type="ARBA" id="ARBA00001946"/>
    </source>
</evidence>
<evidence type="ECO:0000256" key="10">
    <source>
        <dbReference type="ARBA" id="ARBA00048540"/>
    </source>
</evidence>
<gene>
    <name evidence="11" type="ORF">BN2476_1190022</name>
</gene>
<evidence type="ECO:0000313" key="11">
    <source>
        <dbReference type="EMBL" id="SIT51394.1"/>
    </source>
</evidence>
<evidence type="ECO:0000256" key="8">
    <source>
        <dbReference type="ARBA" id="ARBA00022842"/>
    </source>
</evidence>